<dbReference type="InterPro" id="IPR011990">
    <property type="entry name" value="TPR-like_helical_dom_sf"/>
</dbReference>
<dbReference type="AlphaFoldDB" id="L0D7A0"/>
<feature type="binding site" evidence="5">
    <location>
        <position position="191"/>
    </location>
    <ligand>
        <name>ATP</name>
        <dbReference type="ChEBI" id="CHEBI:30616"/>
    </ligand>
</feature>
<dbReference type="SUPFAM" id="SSF48452">
    <property type="entry name" value="TPR-like"/>
    <property type="match status" value="3"/>
</dbReference>
<dbReference type="Gene3D" id="3.30.200.20">
    <property type="entry name" value="Phosphorylase Kinase, domain 1"/>
    <property type="match status" value="1"/>
</dbReference>
<keyword evidence="2 5" id="KW-0547">Nucleotide-binding</keyword>
<evidence type="ECO:0000256" key="6">
    <source>
        <dbReference type="SAM" id="Phobius"/>
    </source>
</evidence>
<dbReference type="HOGENOM" id="CLU_265993_0_0_0"/>
<dbReference type="GO" id="GO:0005524">
    <property type="term" value="F:ATP binding"/>
    <property type="evidence" value="ECO:0007669"/>
    <property type="project" value="UniProtKB-UniRule"/>
</dbReference>
<keyword evidence="6" id="KW-1133">Transmembrane helix</keyword>
<feature type="domain" description="Protein kinase" evidence="7">
    <location>
        <begin position="161"/>
        <end position="461"/>
    </location>
</feature>
<feature type="transmembrane region" description="Helical" evidence="6">
    <location>
        <begin position="488"/>
        <end position="507"/>
    </location>
</feature>
<keyword evidence="1" id="KW-0808">Transferase</keyword>
<dbReference type="PANTHER" id="PTHR43289:SF34">
    <property type="entry name" value="SERINE_THREONINE-PROTEIN KINASE YBDM-RELATED"/>
    <property type="match status" value="1"/>
</dbReference>
<dbReference type="InterPro" id="IPR017441">
    <property type="entry name" value="Protein_kinase_ATP_BS"/>
</dbReference>
<dbReference type="eggNOG" id="COG0515">
    <property type="taxonomic scope" value="Bacteria"/>
</dbReference>
<dbReference type="SUPFAM" id="SSF56112">
    <property type="entry name" value="Protein kinase-like (PK-like)"/>
    <property type="match status" value="1"/>
</dbReference>
<dbReference type="SMART" id="SM00220">
    <property type="entry name" value="S_TKc"/>
    <property type="match status" value="1"/>
</dbReference>
<protein>
    <submittedName>
        <fullName evidence="8">Serine/threonine protein kinase</fullName>
    </submittedName>
</protein>
<dbReference type="PANTHER" id="PTHR43289">
    <property type="entry name" value="MITOGEN-ACTIVATED PROTEIN KINASE KINASE KINASE 20-RELATED"/>
    <property type="match status" value="1"/>
</dbReference>
<dbReference type="GO" id="GO:0004674">
    <property type="term" value="F:protein serine/threonine kinase activity"/>
    <property type="evidence" value="ECO:0007669"/>
    <property type="project" value="UniProtKB-KW"/>
</dbReference>
<organism evidence="8 9">
    <name type="scientific">Singulisphaera acidiphila (strain ATCC BAA-1392 / DSM 18658 / VKM B-2454 / MOB10)</name>
    <dbReference type="NCBI Taxonomy" id="886293"/>
    <lineage>
        <taxon>Bacteria</taxon>
        <taxon>Pseudomonadati</taxon>
        <taxon>Planctomycetota</taxon>
        <taxon>Planctomycetia</taxon>
        <taxon>Isosphaerales</taxon>
        <taxon>Isosphaeraceae</taxon>
        <taxon>Singulisphaera</taxon>
    </lineage>
</organism>
<evidence type="ECO:0000313" key="9">
    <source>
        <dbReference type="Proteomes" id="UP000010798"/>
    </source>
</evidence>
<dbReference type="Gene3D" id="1.10.510.10">
    <property type="entry name" value="Transferase(Phosphotransferase) domain 1"/>
    <property type="match status" value="1"/>
</dbReference>
<evidence type="ECO:0000259" key="7">
    <source>
        <dbReference type="PROSITE" id="PS50011"/>
    </source>
</evidence>
<keyword evidence="8" id="KW-0723">Serine/threonine-protein kinase</keyword>
<dbReference type="RefSeq" id="WP_015244457.1">
    <property type="nucleotide sequence ID" value="NC_019892.1"/>
</dbReference>
<name>L0D7A0_SINAD</name>
<evidence type="ECO:0000256" key="5">
    <source>
        <dbReference type="PROSITE-ProRule" id="PRU10141"/>
    </source>
</evidence>
<dbReference type="Gene3D" id="1.25.40.10">
    <property type="entry name" value="Tetratricopeptide repeat domain"/>
    <property type="match status" value="4"/>
</dbReference>
<evidence type="ECO:0000256" key="2">
    <source>
        <dbReference type="ARBA" id="ARBA00022741"/>
    </source>
</evidence>
<dbReference type="PROSITE" id="PS00107">
    <property type="entry name" value="PROTEIN_KINASE_ATP"/>
    <property type="match status" value="1"/>
</dbReference>
<gene>
    <name evidence="8" type="ordered locus">Sinac_0872</name>
</gene>
<keyword evidence="4 5" id="KW-0067">ATP-binding</keyword>
<dbReference type="InterPro" id="IPR011009">
    <property type="entry name" value="Kinase-like_dom_sf"/>
</dbReference>
<keyword evidence="3 8" id="KW-0418">Kinase</keyword>
<keyword evidence="6" id="KW-0812">Transmembrane</keyword>
<dbReference type="STRING" id="886293.Sinac_0872"/>
<dbReference type="CDD" id="cd14014">
    <property type="entry name" value="STKc_PknB_like"/>
    <property type="match status" value="1"/>
</dbReference>
<dbReference type="Pfam" id="PF13432">
    <property type="entry name" value="TPR_16"/>
    <property type="match status" value="2"/>
</dbReference>
<dbReference type="Pfam" id="PF00069">
    <property type="entry name" value="Pkinase"/>
    <property type="match status" value="1"/>
</dbReference>
<dbReference type="EMBL" id="CP003364">
    <property type="protein sequence ID" value="AGA25279.1"/>
    <property type="molecule type" value="Genomic_DNA"/>
</dbReference>
<evidence type="ECO:0000256" key="1">
    <source>
        <dbReference type="ARBA" id="ARBA00022679"/>
    </source>
</evidence>
<dbReference type="SMART" id="SM00028">
    <property type="entry name" value="TPR"/>
    <property type="match status" value="9"/>
</dbReference>
<dbReference type="eggNOG" id="COG0457">
    <property type="taxonomic scope" value="Bacteria"/>
</dbReference>
<dbReference type="KEGG" id="saci:Sinac_0872"/>
<accession>L0D7A0</accession>
<dbReference type="PROSITE" id="PS50011">
    <property type="entry name" value="PROTEIN_KINASE_DOM"/>
    <property type="match status" value="1"/>
</dbReference>
<sequence length="1248" mass="138512">MSLSTSGRTWEDASSPVAVHVARRFETAWRRSKGRRPEPDDFLPPNGLDRPGARLALLRADIALRWEAGEKVMVEWYRDRYPDLGDETLVALIYEEFCLREENQDTPDPAEYRARFPEVASRLRRVFDIHGLVGSGQTTTTHAHSVPEIPYPEAGQTIAGFHLVEELGRGAFARVFLAEERQLADRPVALKVARSGSREPQTLARLQHTHIVPVHSTRTDPATGLHLLCMPYFGRVTLATLLADPEVKSARTGAVLVEALDRLGTEKAPSGRSNGRIALARRSYALAIAWWGGRMAEALEHAHERGVLHRDVKPSNVLVTGDGMPMLLDFNLAREAVTDDPDSAASTLGGTLDYMAPEHLEALADGMGRHVDARSDIYGLGVLLYESLMGERPFLTPKGARSAAELLLLAAEERRAGTPSLRSTHPEVPAALEAVVRRCLAPEPKDRYATAGELAADLQAVADDRPLKHAREPLPSRALRWTRRNRRALAMAAPLLVVVAVLVTILFKVQLDREHRVSEVENLMQGGTTSAKNEDFRTAVMQFDTASRLSQGRPHLESLYKKARERARLYERTGVIRANADTLFRDAEPLRFRLTLFLGDLEVASQRLQETLKPFYVLNNPDFTTLPDLEMLDDRRRNRLHNEVNELLFLWVAAVARDPADQPDRLRDATKLCERVLGFASPKDPWPKGPWKALRGILAERLGEPAIIKDRDNAPSTEDSPLTCFQWGYIREIEGKRSQALDWFRRAAWNEEKNYWYHYYLAYLAGLSGFSEEALRNYGSAVSLAEDSPWARLGRGQLLRERGALAMAWTDLKTAETLFEALQDKRKERDEGIELRLTRLALGFVRQRQGDPIGARAEYDRLIAANPDDNPGRAARLNRATLDAAAGAIEQARDSYDSLVASDPDDLSARQGRALLALQAGEARSAEADFSELVRMTQGRNDQYLANRAMARLLLGRVEEAEADAKEAARLKPSPGHTRLWTRILLALGRVNELPIDRPDELARLPLGGLALMADLRKGADRLEPIAVGNGTAALRASLTRALLLAAVRDPAAERVANQAVALAPLSPQVYLVRGRVYRWLGAARRAESDADRGLELDQDDVRLLELRGRVRIESGKPRAGLADIDRAIQLGAGASLRGARGEALLALEDTQGALREWTEALRDDPEDPGAYLGRARAYLRRGESDLAMTELEQASAWAGDQPGLNLTLVLVSARCLPGRPDQIPRAIALARRAWGSRRAIWPLFSEL</sequence>
<proteinExistence type="predicted"/>
<dbReference type="Pfam" id="PF14559">
    <property type="entry name" value="TPR_19"/>
    <property type="match status" value="1"/>
</dbReference>
<dbReference type="Proteomes" id="UP000010798">
    <property type="component" value="Chromosome"/>
</dbReference>
<reference evidence="8 9" key="1">
    <citation type="submission" date="2012-02" db="EMBL/GenBank/DDBJ databases">
        <title>Complete sequence of chromosome of Singulisphaera acidiphila DSM 18658.</title>
        <authorList>
            <consortium name="US DOE Joint Genome Institute (JGI-PGF)"/>
            <person name="Lucas S."/>
            <person name="Copeland A."/>
            <person name="Lapidus A."/>
            <person name="Glavina del Rio T."/>
            <person name="Dalin E."/>
            <person name="Tice H."/>
            <person name="Bruce D."/>
            <person name="Goodwin L."/>
            <person name="Pitluck S."/>
            <person name="Peters L."/>
            <person name="Ovchinnikova G."/>
            <person name="Chertkov O."/>
            <person name="Kyrpides N."/>
            <person name="Mavromatis K."/>
            <person name="Ivanova N."/>
            <person name="Brettin T."/>
            <person name="Detter J.C."/>
            <person name="Han C."/>
            <person name="Larimer F."/>
            <person name="Land M."/>
            <person name="Hauser L."/>
            <person name="Markowitz V."/>
            <person name="Cheng J.-F."/>
            <person name="Hugenholtz P."/>
            <person name="Woyke T."/>
            <person name="Wu D."/>
            <person name="Tindall B."/>
            <person name="Pomrenke H."/>
            <person name="Brambilla E."/>
            <person name="Klenk H.-P."/>
            <person name="Eisen J.A."/>
        </authorList>
    </citation>
    <scope>NUCLEOTIDE SEQUENCE [LARGE SCALE GENOMIC DNA]</scope>
    <source>
        <strain evidence="9">ATCC BAA-1392 / DSM 18658 / VKM B-2454 / MOB10</strain>
    </source>
</reference>
<evidence type="ECO:0000256" key="4">
    <source>
        <dbReference type="ARBA" id="ARBA00022840"/>
    </source>
</evidence>
<dbReference type="InterPro" id="IPR000719">
    <property type="entry name" value="Prot_kinase_dom"/>
</dbReference>
<dbReference type="OrthoDB" id="6111975at2"/>
<evidence type="ECO:0000256" key="3">
    <source>
        <dbReference type="ARBA" id="ARBA00022777"/>
    </source>
</evidence>
<keyword evidence="6" id="KW-0472">Membrane</keyword>
<dbReference type="InterPro" id="IPR008271">
    <property type="entry name" value="Ser/Thr_kinase_AS"/>
</dbReference>
<keyword evidence="9" id="KW-1185">Reference proteome</keyword>
<dbReference type="InterPro" id="IPR019734">
    <property type="entry name" value="TPR_rpt"/>
</dbReference>
<dbReference type="PROSITE" id="PS00108">
    <property type="entry name" value="PROTEIN_KINASE_ST"/>
    <property type="match status" value="1"/>
</dbReference>
<evidence type="ECO:0000313" key="8">
    <source>
        <dbReference type="EMBL" id="AGA25279.1"/>
    </source>
</evidence>